<evidence type="ECO:0000256" key="1">
    <source>
        <dbReference type="SAM" id="Phobius"/>
    </source>
</evidence>
<dbReference type="Proteomes" id="UP000000536">
    <property type="component" value="Chromosome"/>
</dbReference>
<dbReference type="PATRIC" id="fig|69014.16.peg.1351"/>
<feature type="transmembrane region" description="Helical" evidence="1">
    <location>
        <begin position="6"/>
        <end position="23"/>
    </location>
</feature>
<reference evidence="2 3" key="1">
    <citation type="journal article" date="2005" name="Genome Res.">
        <title>Complete genome sequence of the hyperthermophilic archaeon Thermococcus kodakaraensis KOD1 and comparison with Pyrococcus genomes.</title>
        <authorList>
            <person name="Fukui T."/>
            <person name="Atomi H."/>
            <person name="Kanai T."/>
            <person name="Matsumi R."/>
            <person name="Fujiwara S."/>
            <person name="Imanaka T."/>
        </authorList>
    </citation>
    <scope>NUCLEOTIDE SEQUENCE [LARGE SCALE GENOMIC DNA]</scope>
    <source>
        <strain evidence="3">ATCC BAA-918 / JCM 12380 / KOD1</strain>
    </source>
</reference>
<dbReference type="HOGENOM" id="CLU_1259164_0_0_2"/>
<keyword evidence="1" id="KW-0472">Membrane</keyword>
<dbReference type="KEGG" id="tko:TK1389"/>
<keyword evidence="3" id="KW-1185">Reference proteome</keyword>
<gene>
    <name evidence="2" type="ordered locus">TK1389</name>
</gene>
<sequence>MKGSRAVLGALIIGLVVLGGYLYTQRASDHSPQVDTSRAQILAYLGGLDCYSYHENITTIIGDETIESSINGSRINGTYYFEGQRSGLHWYAVVINNTLKERIMTNGTTKDVNITLSKDERAMFLSVDPVKMGLQAVGVGKLVEKNKDKITYAFEITLSPSTDFKMNGTVTVLWDGGRVTKLIFNVEVWTQGRQSENRTIIAAIKENCVQPKWLKELSP</sequence>
<keyword evidence="1" id="KW-1133">Transmembrane helix</keyword>
<dbReference type="OrthoDB" id="102132at2157"/>
<dbReference type="STRING" id="69014.TK1389"/>
<protein>
    <submittedName>
        <fullName evidence="2">Uncharacterized protein</fullName>
    </submittedName>
</protein>
<dbReference type="RefSeq" id="WP_011250340.1">
    <property type="nucleotide sequence ID" value="NC_006624.1"/>
</dbReference>
<dbReference type="GeneID" id="78447909"/>
<evidence type="ECO:0000313" key="2">
    <source>
        <dbReference type="EMBL" id="BAD85578.1"/>
    </source>
</evidence>
<accession>Q5JH01</accession>
<dbReference type="InParanoid" id="Q5JH01"/>
<dbReference type="EnsemblBacteria" id="BAD85578">
    <property type="protein sequence ID" value="BAD85578"/>
    <property type="gene ID" value="TK1389"/>
</dbReference>
<dbReference type="EMBL" id="AP006878">
    <property type="protein sequence ID" value="BAD85578.1"/>
    <property type="molecule type" value="Genomic_DNA"/>
</dbReference>
<dbReference type="AlphaFoldDB" id="Q5JH01"/>
<name>Q5JH01_THEKO</name>
<evidence type="ECO:0000313" key="3">
    <source>
        <dbReference type="Proteomes" id="UP000000536"/>
    </source>
</evidence>
<keyword evidence="1" id="KW-0812">Transmembrane</keyword>
<proteinExistence type="predicted"/>
<organism evidence="2 3">
    <name type="scientific">Thermococcus kodakarensis (strain ATCC BAA-918 / JCM 12380 / KOD1)</name>
    <name type="common">Pyrococcus kodakaraensis (strain KOD1)</name>
    <dbReference type="NCBI Taxonomy" id="69014"/>
    <lineage>
        <taxon>Archaea</taxon>
        <taxon>Methanobacteriati</taxon>
        <taxon>Methanobacteriota</taxon>
        <taxon>Thermococci</taxon>
        <taxon>Thermococcales</taxon>
        <taxon>Thermococcaceae</taxon>
        <taxon>Thermococcus</taxon>
    </lineage>
</organism>